<keyword evidence="3" id="KW-1185">Reference proteome</keyword>
<dbReference type="EMBL" id="CP058606">
    <property type="protein sequence ID" value="QLG72251.1"/>
    <property type="molecule type" value="Genomic_DNA"/>
</dbReference>
<dbReference type="RefSeq" id="XP_037143979.1">
    <property type="nucleotide sequence ID" value="XM_037288084.1"/>
</dbReference>
<evidence type="ECO:0000313" key="3">
    <source>
        <dbReference type="Proteomes" id="UP000509704"/>
    </source>
</evidence>
<evidence type="ECO:0000256" key="1">
    <source>
        <dbReference type="SAM" id="MobiDB-lite"/>
    </source>
</evidence>
<dbReference type="AlphaFoldDB" id="A0A7H9B0U3"/>
<reference evidence="2 3" key="1">
    <citation type="submission" date="2020-07" db="EMBL/GenBank/DDBJ databases">
        <title>The yeast mating-type switching endonuclease HO is a domesticated member of an unorthodox homing genetic element family.</title>
        <authorList>
            <person name="Coughlan A.Y."/>
            <person name="Lombardi L."/>
            <person name="Braun-Galleani S."/>
            <person name="Martos A.R."/>
            <person name="Galeote V."/>
            <person name="Bigey F."/>
            <person name="Dequin S."/>
            <person name="Byrne K.P."/>
            <person name="Wolfe K.H."/>
        </authorList>
    </citation>
    <scope>NUCLEOTIDE SEQUENCE [LARGE SCALE GENOMIC DNA]</scope>
    <source>
        <strain evidence="2 3">NRRL Y-6702</strain>
    </source>
</reference>
<gene>
    <name evidence="2" type="ORF">HG535_0C06060</name>
</gene>
<feature type="compositionally biased region" description="Polar residues" evidence="1">
    <location>
        <begin position="572"/>
        <end position="603"/>
    </location>
</feature>
<dbReference type="Proteomes" id="UP000509704">
    <property type="component" value="Chromosome 3"/>
</dbReference>
<feature type="region of interest" description="Disordered" evidence="1">
    <location>
        <begin position="21"/>
        <end position="41"/>
    </location>
</feature>
<name>A0A7H9B0U3_ZYGMR</name>
<protein>
    <submittedName>
        <fullName evidence="2">Uncharacterized protein</fullName>
    </submittedName>
</protein>
<feature type="compositionally biased region" description="Basic and acidic residues" evidence="1">
    <location>
        <begin position="166"/>
        <end position="188"/>
    </location>
</feature>
<feature type="region of interest" description="Disordered" evidence="1">
    <location>
        <begin position="317"/>
        <end position="417"/>
    </location>
</feature>
<feature type="region of interest" description="Disordered" evidence="1">
    <location>
        <begin position="572"/>
        <end position="633"/>
    </location>
</feature>
<proteinExistence type="predicted"/>
<dbReference type="OrthoDB" id="4069534at2759"/>
<dbReference type="KEGG" id="zmk:HG535_0C06060"/>
<accession>A0A7H9B0U3</accession>
<dbReference type="GeneID" id="59235949"/>
<feature type="compositionally biased region" description="Basic and acidic residues" evidence="1">
    <location>
        <begin position="604"/>
        <end position="613"/>
    </location>
</feature>
<organism evidence="2 3">
    <name type="scientific">Zygotorulaspora mrakii</name>
    <name type="common">Zygosaccharomyces mrakii</name>
    <dbReference type="NCBI Taxonomy" id="42260"/>
    <lineage>
        <taxon>Eukaryota</taxon>
        <taxon>Fungi</taxon>
        <taxon>Dikarya</taxon>
        <taxon>Ascomycota</taxon>
        <taxon>Saccharomycotina</taxon>
        <taxon>Saccharomycetes</taxon>
        <taxon>Saccharomycetales</taxon>
        <taxon>Saccharomycetaceae</taxon>
        <taxon>Zygotorulaspora</taxon>
    </lineage>
</organism>
<evidence type="ECO:0000313" key="2">
    <source>
        <dbReference type="EMBL" id="QLG72251.1"/>
    </source>
</evidence>
<feature type="region of interest" description="Disordered" evidence="1">
    <location>
        <begin position="148"/>
        <end position="282"/>
    </location>
</feature>
<sequence>MYARRLRDRETEDFLKRVEDFNSKQYDDAPESPQLSKTRYLSSSNISEEGIDNANDLLFTSDSASPFKRKQYQGSETDTLTSDDELAYKSAYNYEKTFSPTKAHYSKRDLDIELSFRSSGIKESGTRKTYAVSEEDYMLLQRLKLDASTLKDTPKESHAKVPSRGRPREELRDKQLYSRTSVREVDRLHGKKTSKFSEEEGEKPPSLPARRSKDTISIDEGSAPSLPRRKSNKVSTLDVPVERSVEPELSNRNYRNEDSNGKQNLTTVKPKRSVPPPVPRKRQISIDKSIISANLMTDAELSNDYLTSVSKNRLTDYKTLQPVPPPSARKEPQTPKKVSISHLDYLDSVQKKSPSPPRLAPISLKSSLTSPMTEKEISNSDKYLNSALKTKESDPKVSNVKPRPSLPAKPSSLKEKNVFNLSNTAKETSANGKPDFVAIKLRSPEKPKPQVPPKKNLLVTHKLKTASHDRLKAPIEDKFEMRKPEILVKLNKVDFKKNETTSDVPEALEKLRKLSKTQNAPAVPTRKISMPEALIKAETLRKQQVSDTKKASEPKPCFQDELSAAFKKANALSSVTSPTSKSVLNSSLKDAKRITQTPLTAPSKNERASEDSLLHPNKTRAKGPRRKLPRRIV</sequence>
<feature type="compositionally biased region" description="Basic residues" evidence="1">
    <location>
        <begin position="617"/>
        <end position="633"/>
    </location>
</feature>